<comment type="similarity">
    <text evidence="2 10">Belongs to the peptidase S10 family.</text>
</comment>
<evidence type="ECO:0000256" key="9">
    <source>
        <dbReference type="ARBA" id="ARBA00055847"/>
    </source>
</evidence>
<evidence type="ECO:0000313" key="11">
    <source>
        <dbReference type="EMBL" id="KAK2189708.1"/>
    </source>
</evidence>
<comment type="subcellular location">
    <subcellularLocation>
        <location evidence="1">Secreted</location>
    </subcellularLocation>
</comment>
<comment type="caution">
    <text evidence="11">The sequence shown here is derived from an EMBL/GenBank/DDBJ whole genome shotgun (WGS) entry which is preliminary data.</text>
</comment>
<dbReference type="InterPro" id="IPR029058">
    <property type="entry name" value="AB_hydrolase_fold"/>
</dbReference>
<evidence type="ECO:0000256" key="4">
    <source>
        <dbReference type="ARBA" id="ARBA00022645"/>
    </source>
</evidence>
<accession>A0AAD9P7P4</accession>
<keyword evidence="3" id="KW-0964">Secreted</keyword>
<evidence type="ECO:0000256" key="1">
    <source>
        <dbReference type="ARBA" id="ARBA00004613"/>
    </source>
</evidence>
<evidence type="ECO:0000256" key="7">
    <source>
        <dbReference type="ARBA" id="ARBA00022801"/>
    </source>
</evidence>
<evidence type="ECO:0000313" key="12">
    <source>
        <dbReference type="Proteomes" id="UP001209878"/>
    </source>
</evidence>
<dbReference type="PRINTS" id="PR00724">
    <property type="entry name" value="CRBOXYPTASEC"/>
</dbReference>
<evidence type="ECO:0000256" key="6">
    <source>
        <dbReference type="ARBA" id="ARBA00022729"/>
    </source>
</evidence>
<keyword evidence="7 10" id="KW-0378">Hydrolase</keyword>
<reference evidence="11" key="1">
    <citation type="journal article" date="2023" name="Mol. Biol. Evol.">
        <title>Third-Generation Sequencing Reveals the Adaptive Role of the Epigenome in Three Deep-Sea Polychaetes.</title>
        <authorList>
            <person name="Perez M."/>
            <person name="Aroh O."/>
            <person name="Sun Y."/>
            <person name="Lan Y."/>
            <person name="Juniper S.K."/>
            <person name="Young C.R."/>
            <person name="Angers B."/>
            <person name="Qian P.Y."/>
        </authorList>
    </citation>
    <scope>NUCLEOTIDE SEQUENCE</scope>
    <source>
        <strain evidence="11">R07B-5</strain>
    </source>
</reference>
<dbReference type="FunFam" id="3.40.50.1820:FF:000075">
    <property type="entry name" value="Carboxypeptidase"/>
    <property type="match status" value="1"/>
</dbReference>
<evidence type="ECO:0000256" key="5">
    <source>
        <dbReference type="ARBA" id="ARBA00022670"/>
    </source>
</evidence>
<proteinExistence type="inferred from homology"/>
<dbReference type="AlphaFoldDB" id="A0AAD9P7P4"/>
<comment type="function">
    <text evidence="9">May be involved in vascular wall and kidney homeostasis.</text>
</comment>
<evidence type="ECO:0000256" key="3">
    <source>
        <dbReference type="ARBA" id="ARBA00022525"/>
    </source>
</evidence>
<dbReference type="InterPro" id="IPR018202">
    <property type="entry name" value="Ser_caboxypep_ser_AS"/>
</dbReference>
<keyword evidence="6" id="KW-0732">Signal</keyword>
<dbReference type="PANTHER" id="PTHR11802">
    <property type="entry name" value="SERINE PROTEASE FAMILY S10 SERINE CARBOXYPEPTIDASE"/>
    <property type="match status" value="1"/>
</dbReference>
<keyword evidence="4 10" id="KW-0121">Carboxypeptidase</keyword>
<dbReference type="GO" id="GO:0005576">
    <property type="term" value="C:extracellular region"/>
    <property type="evidence" value="ECO:0007669"/>
    <property type="project" value="UniProtKB-SubCell"/>
</dbReference>
<evidence type="ECO:0000256" key="2">
    <source>
        <dbReference type="ARBA" id="ARBA00009431"/>
    </source>
</evidence>
<dbReference type="InterPro" id="IPR001563">
    <property type="entry name" value="Peptidase_S10"/>
</dbReference>
<gene>
    <name evidence="11" type="ORF">NP493_99g05066</name>
</gene>
<dbReference type="EC" id="3.4.16.-" evidence="10"/>
<keyword evidence="12" id="KW-1185">Reference proteome</keyword>
<evidence type="ECO:0000256" key="10">
    <source>
        <dbReference type="RuleBase" id="RU361156"/>
    </source>
</evidence>
<dbReference type="Gene3D" id="3.40.50.1820">
    <property type="entry name" value="alpha/beta hydrolase"/>
    <property type="match status" value="1"/>
</dbReference>
<evidence type="ECO:0000256" key="8">
    <source>
        <dbReference type="ARBA" id="ARBA00023180"/>
    </source>
</evidence>
<dbReference type="PANTHER" id="PTHR11802:SF3">
    <property type="entry name" value="RETINOID-INDUCIBLE SERINE CARBOXYPEPTIDASE"/>
    <property type="match status" value="1"/>
</dbReference>
<dbReference type="PROSITE" id="PS00131">
    <property type="entry name" value="CARBOXYPEPT_SER_SER"/>
    <property type="match status" value="1"/>
</dbReference>
<keyword evidence="8" id="KW-0325">Glycoprotein</keyword>
<dbReference type="SUPFAM" id="SSF53474">
    <property type="entry name" value="alpha/beta-Hydrolases"/>
    <property type="match status" value="1"/>
</dbReference>
<dbReference type="GO" id="GO:0006508">
    <property type="term" value="P:proteolysis"/>
    <property type="evidence" value="ECO:0007669"/>
    <property type="project" value="UniProtKB-KW"/>
</dbReference>
<sequence length="396" mass="44029">MFWWMYFSTAAEGFTNKPLILWLQGGPGGSSTGFGNFKEIGPLDINLKPRNTTWLSSASLLFIDNPVGTGYSYVTSDDAYTTNVDEIASDLLAVMKAFLAQLPQFSKVPFYIFSESYGGKMAASFSEVLYKAIQDGSVKCNFKGFAMGDSWISPVDSVLTWGPYLYATSLVDRGGLAAINAAAMATKQAVDAGQFDKATQLWSDTENIIEKYTHGVNMYNILKWGPSAKLQIKHQSAIESLYDRHVSKLYDDKLSELMNGVIRKKLGIIPSDVIWGAQSGKVFEKQAGDFMKPVIDTVDRMLEKDDIKVVVYSGQLDLIVDTLGTEEWVQRLHWPGLSHYNAATRHEIVGNVTNKNVAFVKSYKNFYFYWVLDAGHMVGVSQSCQIIGVMLRYGCL</sequence>
<dbReference type="GO" id="GO:0004185">
    <property type="term" value="F:serine-type carboxypeptidase activity"/>
    <property type="evidence" value="ECO:0007669"/>
    <property type="project" value="UniProtKB-UniRule"/>
</dbReference>
<dbReference type="Proteomes" id="UP001209878">
    <property type="component" value="Unassembled WGS sequence"/>
</dbReference>
<dbReference type="EMBL" id="JAODUO010000099">
    <property type="protein sequence ID" value="KAK2189708.1"/>
    <property type="molecule type" value="Genomic_DNA"/>
</dbReference>
<organism evidence="11 12">
    <name type="scientific">Ridgeia piscesae</name>
    <name type="common">Tubeworm</name>
    <dbReference type="NCBI Taxonomy" id="27915"/>
    <lineage>
        <taxon>Eukaryota</taxon>
        <taxon>Metazoa</taxon>
        <taxon>Spiralia</taxon>
        <taxon>Lophotrochozoa</taxon>
        <taxon>Annelida</taxon>
        <taxon>Polychaeta</taxon>
        <taxon>Sedentaria</taxon>
        <taxon>Canalipalpata</taxon>
        <taxon>Sabellida</taxon>
        <taxon>Siboglinidae</taxon>
        <taxon>Ridgeia</taxon>
    </lineage>
</organism>
<name>A0AAD9P7P4_RIDPI</name>
<keyword evidence="5 10" id="KW-0645">Protease</keyword>
<protein>
    <recommendedName>
        <fullName evidence="10">Carboxypeptidase</fullName>
        <ecNumber evidence="10">3.4.16.-</ecNumber>
    </recommendedName>
</protein>
<dbReference type="Pfam" id="PF00450">
    <property type="entry name" value="Peptidase_S10"/>
    <property type="match status" value="1"/>
</dbReference>